<feature type="transmembrane region" description="Helical" evidence="1">
    <location>
        <begin position="49"/>
        <end position="80"/>
    </location>
</feature>
<dbReference type="EMBL" id="CAJNNW010030933">
    <property type="protein sequence ID" value="CAE8705256.1"/>
    <property type="molecule type" value="Genomic_DNA"/>
</dbReference>
<evidence type="ECO:0000313" key="3">
    <source>
        <dbReference type="Proteomes" id="UP000626109"/>
    </source>
</evidence>
<dbReference type="GO" id="GO:0016705">
    <property type="term" value="F:oxidoreductase activity, acting on paired donors, with incorporation or reduction of molecular oxygen"/>
    <property type="evidence" value="ECO:0007669"/>
    <property type="project" value="InterPro"/>
</dbReference>
<evidence type="ECO:0000313" key="2">
    <source>
        <dbReference type="EMBL" id="CAE8705256.1"/>
    </source>
</evidence>
<accession>A0A813KJJ5</accession>
<dbReference type="GO" id="GO:0020037">
    <property type="term" value="F:heme binding"/>
    <property type="evidence" value="ECO:0007669"/>
    <property type="project" value="InterPro"/>
</dbReference>
<comment type="caution">
    <text evidence="2">The sequence shown here is derived from an EMBL/GenBank/DDBJ whole genome shotgun (WGS) entry which is preliminary data.</text>
</comment>
<proteinExistence type="predicted"/>
<dbReference type="InterPro" id="IPR001128">
    <property type="entry name" value="Cyt_P450"/>
</dbReference>
<gene>
    <name evidence="2" type="ORF">PGLA2088_LOCUS33605</name>
</gene>
<dbReference type="SUPFAM" id="SSF48264">
    <property type="entry name" value="Cytochrome P450"/>
    <property type="match status" value="1"/>
</dbReference>
<dbReference type="Pfam" id="PF00067">
    <property type="entry name" value="p450"/>
    <property type="match status" value="1"/>
</dbReference>
<dbReference type="GO" id="GO:0004497">
    <property type="term" value="F:monooxygenase activity"/>
    <property type="evidence" value="ECO:0007669"/>
    <property type="project" value="InterPro"/>
</dbReference>
<dbReference type="Gene3D" id="1.10.630.10">
    <property type="entry name" value="Cytochrome P450"/>
    <property type="match status" value="1"/>
</dbReference>
<dbReference type="Proteomes" id="UP000626109">
    <property type="component" value="Unassembled WGS sequence"/>
</dbReference>
<evidence type="ECO:0000256" key="1">
    <source>
        <dbReference type="SAM" id="Phobius"/>
    </source>
</evidence>
<keyword evidence="1" id="KW-0812">Transmembrane</keyword>
<dbReference type="AlphaFoldDB" id="A0A813KJJ5"/>
<sequence>MPFASGPRGCIGKEFSFMEQKIVAVKLLQRFTMRSPKTWTAREGSVLTVLFLLLLLLWLLLLLLLLLVLLLLLFLSWLLLESLPHTILGIDAEFSPQQFFAGASIPVQLQLRPTPCSRDCSSGSHPTAAVHSHGGCMIESRASFARFSSCTLLPHGVQMPP</sequence>
<protein>
    <submittedName>
        <fullName evidence="2">Uncharacterized protein</fullName>
    </submittedName>
</protein>
<keyword evidence="1" id="KW-0472">Membrane</keyword>
<dbReference type="InterPro" id="IPR036396">
    <property type="entry name" value="Cyt_P450_sf"/>
</dbReference>
<organism evidence="2 3">
    <name type="scientific">Polarella glacialis</name>
    <name type="common">Dinoflagellate</name>
    <dbReference type="NCBI Taxonomy" id="89957"/>
    <lineage>
        <taxon>Eukaryota</taxon>
        <taxon>Sar</taxon>
        <taxon>Alveolata</taxon>
        <taxon>Dinophyceae</taxon>
        <taxon>Suessiales</taxon>
        <taxon>Suessiaceae</taxon>
        <taxon>Polarella</taxon>
    </lineage>
</organism>
<keyword evidence="1" id="KW-1133">Transmembrane helix</keyword>
<reference evidence="2" key="1">
    <citation type="submission" date="2021-02" db="EMBL/GenBank/DDBJ databases">
        <authorList>
            <person name="Dougan E. K."/>
            <person name="Rhodes N."/>
            <person name="Thang M."/>
            <person name="Chan C."/>
        </authorList>
    </citation>
    <scope>NUCLEOTIDE SEQUENCE</scope>
</reference>
<dbReference type="GO" id="GO:0005506">
    <property type="term" value="F:iron ion binding"/>
    <property type="evidence" value="ECO:0007669"/>
    <property type="project" value="InterPro"/>
</dbReference>
<name>A0A813KJJ5_POLGL</name>